<gene>
    <name evidence="4" type="ORF">GCM10007925_02470</name>
</gene>
<evidence type="ECO:0000313" key="4">
    <source>
        <dbReference type="EMBL" id="GLR46536.1"/>
    </source>
</evidence>
<dbReference type="EMBL" id="BSOO01000002">
    <property type="protein sequence ID" value="GLR46536.1"/>
    <property type="molecule type" value="Genomic_DNA"/>
</dbReference>
<dbReference type="CDD" id="cd04301">
    <property type="entry name" value="NAT_SF"/>
    <property type="match status" value="1"/>
</dbReference>
<dbReference type="InterPro" id="IPR000182">
    <property type="entry name" value="GNAT_dom"/>
</dbReference>
<dbReference type="InterPro" id="IPR050832">
    <property type="entry name" value="Bact_Acetyltransf"/>
</dbReference>
<dbReference type="Pfam" id="PF00583">
    <property type="entry name" value="Acetyltransf_1"/>
    <property type="match status" value="1"/>
</dbReference>
<dbReference type="PANTHER" id="PTHR43877">
    <property type="entry name" value="AMINOALKYLPHOSPHONATE N-ACETYLTRANSFERASE-RELATED-RELATED"/>
    <property type="match status" value="1"/>
</dbReference>
<dbReference type="SUPFAM" id="SSF55729">
    <property type="entry name" value="Acyl-CoA N-acyltransferases (Nat)"/>
    <property type="match status" value="1"/>
</dbReference>
<comment type="caution">
    <text evidence="4">The sequence shown here is derived from an EMBL/GenBank/DDBJ whole genome shotgun (WGS) entry which is preliminary data.</text>
</comment>
<organism evidence="4 5">
    <name type="scientific">Sphingomonas astaxanthinifaciens DSM 22298</name>
    <dbReference type="NCBI Taxonomy" id="1123267"/>
    <lineage>
        <taxon>Bacteria</taxon>
        <taxon>Pseudomonadati</taxon>
        <taxon>Pseudomonadota</taxon>
        <taxon>Alphaproteobacteria</taxon>
        <taxon>Sphingomonadales</taxon>
        <taxon>Sphingomonadaceae</taxon>
        <taxon>Sphingomonas</taxon>
    </lineage>
</organism>
<dbReference type="Proteomes" id="UP001156703">
    <property type="component" value="Unassembled WGS sequence"/>
</dbReference>
<proteinExistence type="predicted"/>
<sequence length="167" mass="18391">MIIRPATAADLPAIDHVFRTSFCATFAHLYDPADLDSFLAGLTPEAWAAEFADPAYAFEVGEVEGEVVGYAKLGPNKLPHVAGGDVIELKQFYLLKSAHGSGLAGRLMEWVMAEARQRGAGRIALSVFSENWRAQAFYKRYGFVDRGPVTFMVGNHPDEDQVWELVL</sequence>
<dbReference type="RefSeq" id="WP_029941481.1">
    <property type="nucleotide sequence ID" value="NZ_BSOO01000002.1"/>
</dbReference>
<name>A0ABQ5Z3D6_9SPHN</name>
<dbReference type="Gene3D" id="3.40.630.30">
    <property type="match status" value="1"/>
</dbReference>
<keyword evidence="2" id="KW-0012">Acyltransferase</keyword>
<accession>A0ABQ5Z3D6</accession>
<evidence type="ECO:0000313" key="5">
    <source>
        <dbReference type="Proteomes" id="UP001156703"/>
    </source>
</evidence>
<keyword evidence="5" id="KW-1185">Reference proteome</keyword>
<evidence type="ECO:0000256" key="1">
    <source>
        <dbReference type="ARBA" id="ARBA00022679"/>
    </source>
</evidence>
<dbReference type="PROSITE" id="PS51186">
    <property type="entry name" value="GNAT"/>
    <property type="match status" value="1"/>
</dbReference>
<dbReference type="InterPro" id="IPR016181">
    <property type="entry name" value="Acyl_CoA_acyltransferase"/>
</dbReference>
<keyword evidence="1" id="KW-0808">Transferase</keyword>
<evidence type="ECO:0000259" key="3">
    <source>
        <dbReference type="PROSITE" id="PS51186"/>
    </source>
</evidence>
<reference evidence="5" key="1">
    <citation type="journal article" date="2019" name="Int. J. Syst. Evol. Microbiol.">
        <title>The Global Catalogue of Microorganisms (GCM) 10K type strain sequencing project: providing services to taxonomists for standard genome sequencing and annotation.</title>
        <authorList>
            <consortium name="The Broad Institute Genomics Platform"/>
            <consortium name="The Broad Institute Genome Sequencing Center for Infectious Disease"/>
            <person name="Wu L."/>
            <person name="Ma J."/>
        </authorList>
    </citation>
    <scope>NUCLEOTIDE SEQUENCE [LARGE SCALE GENOMIC DNA]</scope>
    <source>
        <strain evidence="5">NBRC 102146</strain>
    </source>
</reference>
<feature type="domain" description="N-acetyltransferase" evidence="3">
    <location>
        <begin position="1"/>
        <end position="167"/>
    </location>
</feature>
<evidence type="ECO:0000256" key="2">
    <source>
        <dbReference type="ARBA" id="ARBA00023315"/>
    </source>
</evidence>
<protein>
    <submittedName>
        <fullName evidence="4">N-acetyltransferase</fullName>
    </submittedName>
</protein>